<evidence type="ECO:0000259" key="8">
    <source>
        <dbReference type="Pfam" id="PF00733"/>
    </source>
</evidence>
<dbReference type="Gene3D" id="3.40.50.620">
    <property type="entry name" value="HUPs"/>
    <property type="match status" value="2"/>
</dbReference>
<dbReference type="InterPro" id="IPR017932">
    <property type="entry name" value="GATase_2_dom"/>
</dbReference>
<dbReference type="GO" id="GO:0005829">
    <property type="term" value="C:cytosol"/>
    <property type="evidence" value="ECO:0007669"/>
    <property type="project" value="TreeGrafter"/>
</dbReference>
<dbReference type="InterPro" id="IPR014729">
    <property type="entry name" value="Rossmann-like_a/b/a_fold"/>
</dbReference>
<feature type="site" description="Important for beta-aspartyl-AMP intermediate formation" evidence="7">
    <location>
        <position position="354"/>
    </location>
</feature>
<dbReference type="Proteomes" id="UP000005019">
    <property type="component" value="Unassembled WGS sequence"/>
</dbReference>
<dbReference type="Pfam" id="PF00733">
    <property type="entry name" value="Asn_synthase"/>
    <property type="match status" value="1"/>
</dbReference>
<dbReference type="GO" id="GO:0006529">
    <property type="term" value="P:asparagine biosynthetic process"/>
    <property type="evidence" value="ECO:0007669"/>
    <property type="project" value="InterPro"/>
</dbReference>
<evidence type="ECO:0000256" key="7">
    <source>
        <dbReference type="PIRSR" id="PIRSR001589-3"/>
    </source>
</evidence>
<evidence type="ECO:0000313" key="10">
    <source>
        <dbReference type="EMBL" id="EGK69801.1"/>
    </source>
</evidence>
<evidence type="ECO:0000256" key="3">
    <source>
        <dbReference type="ARBA" id="ARBA00012737"/>
    </source>
</evidence>
<keyword evidence="11" id="KW-1185">Reference proteome</keyword>
<proteinExistence type="inferred from homology"/>
<comment type="pathway">
    <text evidence="1">Amino-acid biosynthesis; L-asparagine biosynthesis; L-asparagine from L-aspartate (L-Gln route): step 1/1.</text>
</comment>
<dbReference type="SUPFAM" id="SSF56235">
    <property type="entry name" value="N-terminal nucleophile aminohydrolases (Ntn hydrolases)"/>
    <property type="match status" value="1"/>
</dbReference>
<accession>F5RHG9</accession>
<organism evidence="10 11">
    <name type="scientific">Methyloversatilis universalis (strain ATCC BAA-1314 / DSM 25237 / JCM 13912 / CCUG 52030 / FAM5)</name>
    <dbReference type="NCBI Taxonomy" id="1000565"/>
    <lineage>
        <taxon>Bacteria</taxon>
        <taxon>Pseudomonadati</taxon>
        <taxon>Pseudomonadota</taxon>
        <taxon>Betaproteobacteria</taxon>
        <taxon>Nitrosomonadales</taxon>
        <taxon>Sterolibacteriaceae</taxon>
        <taxon>Methyloversatilis</taxon>
    </lineage>
</organism>
<dbReference type="SUPFAM" id="SSF52402">
    <property type="entry name" value="Adenine nucleotide alpha hydrolases-like"/>
    <property type="match status" value="1"/>
</dbReference>
<sequence length="622" mass="68133">MNKICGWLDGGNASTVAAPEREQVIGRMAHRLGGLSGSTVQSRVGQSGAVGVRSLPGHIELGKDGDLLIALAGQPRWSDADLAARAAHTGFAQSLAHAWRERGSALLSALHGRFSLAVLDCARGEALLAIDRVGAEELCFAQRGGSLVFGATADAVTAHPAVRPDIDPQSLHDYLYCHMVPAPATIYRGVSKLLPAQFVHLRKGALETGFYWSMPYVDDGPDDYPRYAAEFRHLLEESVRDATGSSQVGAFLSGGTDSSTVAGMLARTGGSRPHTYSIGFDAEGFDEMEFARIAANHFGCTAHEYYVTPADVAAAIPKVAAIYDEPFGNASAVPTYLCARMARADGRTRMLAGDGGDEIFGGNARYADQEVFERYGRLPAPLRMLLDGVFGHLPDALAVGVLRKGRNYVQRANIPLPDRMEVFNHVEREGAANMLTPRIMKGVDTDRPRAIAREVYGRTRSSAMVNRMMHLDLKQTLADSDLRKVSRMCELADIEVQYPLLDERLMDFSALLPASYKVRDGQLRWFFKDALKDFLPQATITKSKHGFGLPFGLWMQQDATLGRLATGSLDALVQRGVVQPDFVRQLLERHRSEHASYYGVMIWVLMMLEQWLQAHPDARLES</sequence>
<dbReference type="AlphaFoldDB" id="F5RHG9"/>
<evidence type="ECO:0000259" key="9">
    <source>
        <dbReference type="Pfam" id="PF13537"/>
    </source>
</evidence>
<dbReference type="InterPro" id="IPR001962">
    <property type="entry name" value="Asn_synthase"/>
</dbReference>
<feature type="domain" description="Asparagine synthetase" evidence="8">
    <location>
        <begin position="230"/>
        <end position="613"/>
    </location>
</feature>
<comment type="caution">
    <text evidence="10">The sequence shown here is derived from an EMBL/GenBank/DDBJ whole genome shotgun (WGS) entry which is preliminary data.</text>
</comment>
<dbReference type="PANTHER" id="PTHR43284:SF1">
    <property type="entry name" value="ASPARAGINE SYNTHETASE"/>
    <property type="match status" value="1"/>
</dbReference>
<dbReference type="EC" id="6.3.5.4" evidence="3"/>
<dbReference type="PIRSF" id="PIRSF001589">
    <property type="entry name" value="Asn_synthetase_glu-h"/>
    <property type="match status" value="1"/>
</dbReference>
<dbReference type="GO" id="GO:0004066">
    <property type="term" value="F:asparagine synthase (glutamine-hydrolyzing) activity"/>
    <property type="evidence" value="ECO:0007669"/>
    <property type="project" value="UniProtKB-EC"/>
</dbReference>
<dbReference type="eggNOG" id="COG0367">
    <property type="taxonomic scope" value="Bacteria"/>
</dbReference>
<evidence type="ECO:0000313" key="11">
    <source>
        <dbReference type="Proteomes" id="UP000005019"/>
    </source>
</evidence>
<keyword evidence="4" id="KW-0547">Nucleotide-binding</keyword>
<name>F5RHG9_METUF</name>
<dbReference type="InterPro" id="IPR051786">
    <property type="entry name" value="ASN_synthetase/amidase"/>
</dbReference>
<keyword evidence="5" id="KW-0067">ATP-binding</keyword>
<dbReference type="STRING" id="1000565.METUNv1_03766"/>
<dbReference type="Gene3D" id="3.60.20.10">
    <property type="entry name" value="Glutamine Phosphoribosylpyrophosphate, subunit 1, domain 1"/>
    <property type="match status" value="1"/>
</dbReference>
<dbReference type="OrthoDB" id="9763290at2"/>
<gene>
    <name evidence="10" type="ORF">METUNv1_03766</name>
</gene>
<evidence type="ECO:0000256" key="6">
    <source>
        <dbReference type="ARBA" id="ARBA00048741"/>
    </source>
</evidence>
<evidence type="ECO:0000256" key="1">
    <source>
        <dbReference type="ARBA" id="ARBA00005187"/>
    </source>
</evidence>
<dbReference type="CDD" id="cd01991">
    <property type="entry name" value="Asn_synthase_B_C"/>
    <property type="match status" value="1"/>
</dbReference>
<dbReference type="InterPro" id="IPR029055">
    <property type="entry name" value="Ntn_hydrolases_N"/>
</dbReference>
<protein>
    <recommendedName>
        <fullName evidence="3">asparagine synthase (glutamine-hydrolyzing)</fullName>
        <ecNumber evidence="3">6.3.5.4</ecNumber>
    </recommendedName>
</protein>
<dbReference type="GO" id="GO:0005524">
    <property type="term" value="F:ATP binding"/>
    <property type="evidence" value="ECO:0007669"/>
    <property type="project" value="UniProtKB-KW"/>
</dbReference>
<evidence type="ECO:0000256" key="5">
    <source>
        <dbReference type="ARBA" id="ARBA00022840"/>
    </source>
</evidence>
<evidence type="ECO:0000256" key="2">
    <source>
        <dbReference type="ARBA" id="ARBA00005752"/>
    </source>
</evidence>
<dbReference type="PANTHER" id="PTHR43284">
    <property type="entry name" value="ASPARAGINE SYNTHETASE (GLUTAMINE-HYDROLYZING)"/>
    <property type="match status" value="1"/>
</dbReference>
<dbReference type="EMBL" id="AFHG01000059">
    <property type="protein sequence ID" value="EGK69801.1"/>
    <property type="molecule type" value="Genomic_DNA"/>
</dbReference>
<comment type="similarity">
    <text evidence="2">Belongs to the asparagine synthetase family.</text>
</comment>
<reference evidence="10 11" key="1">
    <citation type="journal article" date="2011" name="J. Bacteriol.">
        <title>Genome sequence of Methyloversatilis universalis FAM5T, a methylotrophic representative of the order Rhodocyclales.</title>
        <authorList>
            <person name="Kittichotirat W."/>
            <person name="Good N.M."/>
            <person name="Hall R."/>
            <person name="Bringel F."/>
            <person name="Lajus A."/>
            <person name="Medigue C."/>
            <person name="Smalley N.E."/>
            <person name="Beck D."/>
            <person name="Bumgarner R."/>
            <person name="Vuilleumier S."/>
            <person name="Kalyuzhnaya M.G."/>
        </authorList>
    </citation>
    <scope>NUCLEOTIDE SEQUENCE [LARGE SCALE GENOMIC DNA]</scope>
    <source>
        <strain evidence="11">ATCC BAA-1314 / JCM 13912 / FAM5</strain>
    </source>
</reference>
<comment type="catalytic activity">
    <reaction evidence="6">
        <text>L-aspartate + L-glutamine + ATP + H2O = L-asparagine + L-glutamate + AMP + diphosphate + H(+)</text>
        <dbReference type="Rhea" id="RHEA:12228"/>
        <dbReference type="ChEBI" id="CHEBI:15377"/>
        <dbReference type="ChEBI" id="CHEBI:15378"/>
        <dbReference type="ChEBI" id="CHEBI:29985"/>
        <dbReference type="ChEBI" id="CHEBI:29991"/>
        <dbReference type="ChEBI" id="CHEBI:30616"/>
        <dbReference type="ChEBI" id="CHEBI:33019"/>
        <dbReference type="ChEBI" id="CHEBI:58048"/>
        <dbReference type="ChEBI" id="CHEBI:58359"/>
        <dbReference type="ChEBI" id="CHEBI:456215"/>
        <dbReference type="EC" id="6.3.5.4"/>
    </reaction>
</comment>
<dbReference type="InterPro" id="IPR006426">
    <property type="entry name" value="Asn_synth_AEB"/>
</dbReference>
<evidence type="ECO:0000256" key="4">
    <source>
        <dbReference type="ARBA" id="ARBA00022741"/>
    </source>
</evidence>
<feature type="domain" description="Glutamine amidotransferase type-2" evidence="9">
    <location>
        <begin position="95"/>
        <end position="157"/>
    </location>
</feature>
<dbReference type="RefSeq" id="WP_008064364.1">
    <property type="nucleotide sequence ID" value="NZ_AFHG01000059.1"/>
</dbReference>
<dbReference type="Pfam" id="PF13537">
    <property type="entry name" value="GATase_7"/>
    <property type="match status" value="1"/>
</dbReference>